<proteinExistence type="predicted"/>
<organism evidence="1 2">
    <name type="scientific">Staphylococcus haemolyticus</name>
    <dbReference type="NCBI Taxonomy" id="1283"/>
    <lineage>
        <taxon>Bacteria</taxon>
        <taxon>Bacillati</taxon>
        <taxon>Bacillota</taxon>
        <taxon>Bacilli</taxon>
        <taxon>Bacillales</taxon>
        <taxon>Staphylococcaceae</taxon>
        <taxon>Staphylococcus</taxon>
    </lineage>
</organism>
<gene>
    <name evidence="1" type="ORF">AL503_002255</name>
</gene>
<dbReference type="RefSeq" id="WP_151370750.1">
    <property type="nucleotide sequence ID" value="NZ_JAKVGY010000010.1"/>
</dbReference>
<name>A0A2K0AX68_STAHA</name>
<accession>A0A2K0AX68</accession>
<comment type="caution">
    <text evidence="1">The sequence shown here is derived from an EMBL/GenBank/DDBJ whole genome shotgun (WGS) entry which is preliminary data.</text>
</comment>
<dbReference type="AlphaFoldDB" id="A0A2K0AX68"/>
<dbReference type="Proteomes" id="UP000053523">
    <property type="component" value="Unassembled WGS sequence"/>
</dbReference>
<dbReference type="EMBL" id="LORN02000007">
    <property type="protein sequence ID" value="PNN29624.1"/>
    <property type="molecule type" value="Genomic_DNA"/>
</dbReference>
<reference evidence="1 2" key="1">
    <citation type="submission" date="2017-12" db="EMBL/GenBank/DDBJ databases">
        <title>FDA dAtabase for Regulatory Grade micrObial Sequences (FDA-ARGOS): Supporting development and validation of Infectious Disease Dx tests.</title>
        <authorList>
            <person name="Hoffmann M."/>
            <person name="Allard M."/>
            <person name="Evans P."/>
            <person name="Brown E."/>
            <person name="Tallon L."/>
            <person name="Sadzewicz L."/>
            <person name="Sengamalay N."/>
            <person name="Ott S."/>
            <person name="Godinez A."/>
            <person name="Nagaraj S."/>
            <person name="Vavikolanu K."/>
            <person name="Aluvathingal J."/>
            <person name="Nadendla S."/>
            <person name="Sichtig H."/>
        </authorList>
    </citation>
    <scope>NUCLEOTIDE SEQUENCE [LARGE SCALE GENOMIC DNA]</scope>
    <source>
        <strain evidence="1 2">FDAARGOS_148</strain>
    </source>
</reference>
<sequence>MNENKLERITNYYLEENNLDWNLFLVLAKDNEVNVILDNIGFDTEEEMRMFTVDKNIKDVSLIDIRNGLNRLVS</sequence>
<evidence type="ECO:0000313" key="2">
    <source>
        <dbReference type="Proteomes" id="UP000053523"/>
    </source>
</evidence>
<evidence type="ECO:0000313" key="1">
    <source>
        <dbReference type="EMBL" id="PNN29624.1"/>
    </source>
</evidence>
<protein>
    <submittedName>
        <fullName evidence="1">Uncharacterized protein</fullName>
    </submittedName>
</protein>